<organism evidence="1 2">
    <name type="scientific">Teichococcus aerophilus</name>
    <dbReference type="NCBI Taxonomy" id="1224513"/>
    <lineage>
        <taxon>Bacteria</taxon>
        <taxon>Pseudomonadati</taxon>
        <taxon>Pseudomonadota</taxon>
        <taxon>Alphaproteobacteria</taxon>
        <taxon>Acetobacterales</taxon>
        <taxon>Roseomonadaceae</taxon>
        <taxon>Roseomonas</taxon>
    </lineage>
</organism>
<reference evidence="1 2" key="1">
    <citation type="journal article" date="2013" name="Int. J. Syst. Evol. Microbiol.">
        <title>Roseomonas aerophila sp. nov., isolated from air.</title>
        <authorList>
            <person name="Kim S.J."/>
            <person name="Weon H.Y."/>
            <person name="Ahn J.H."/>
            <person name="Hong S.B."/>
            <person name="Seok S.J."/>
            <person name="Whang K.S."/>
            <person name="Kwon S.W."/>
        </authorList>
    </citation>
    <scope>NUCLEOTIDE SEQUENCE [LARGE SCALE GENOMIC DNA]</scope>
    <source>
        <strain evidence="1 2">NBRC 108923</strain>
    </source>
</reference>
<accession>A0ABR7RP18</accession>
<comment type="caution">
    <text evidence="1">The sequence shown here is derived from an EMBL/GenBank/DDBJ whole genome shotgun (WGS) entry which is preliminary data.</text>
</comment>
<sequence>MTQTTAPDPFAQKRARLAENLREIDAAARAQILQRAQLEGWSESQAAWLDILAKEKLLQDVVDGVPVEQALPEAYGQARRQLTVGYFQNALEKGQSRVAAFLTVIDLEKQLAGRRGAPIPEYGDDVLMAACGRVEQAAATGQTPERQVAAGFAEIQRLLAEERDAPRH</sequence>
<name>A0ABR7RP18_9PROT</name>
<dbReference type="EMBL" id="JACTVA010000030">
    <property type="protein sequence ID" value="MBC9208307.1"/>
    <property type="molecule type" value="Genomic_DNA"/>
</dbReference>
<keyword evidence="2" id="KW-1185">Reference proteome</keyword>
<gene>
    <name evidence="1" type="ORF">IBL26_15790</name>
</gene>
<evidence type="ECO:0000313" key="2">
    <source>
        <dbReference type="Proteomes" id="UP000626026"/>
    </source>
</evidence>
<protein>
    <submittedName>
        <fullName evidence="1">Uncharacterized protein</fullName>
    </submittedName>
</protein>
<proteinExistence type="predicted"/>
<dbReference type="Proteomes" id="UP000626026">
    <property type="component" value="Unassembled WGS sequence"/>
</dbReference>
<evidence type="ECO:0000313" key="1">
    <source>
        <dbReference type="EMBL" id="MBC9208307.1"/>
    </source>
</evidence>
<dbReference type="RefSeq" id="WP_187785468.1">
    <property type="nucleotide sequence ID" value="NZ_JACTVA010000030.1"/>
</dbReference>